<gene>
    <name evidence="1" type="ORF">S01H4_49777</name>
</gene>
<protein>
    <submittedName>
        <fullName evidence="1">Uncharacterized protein</fullName>
    </submittedName>
</protein>
<reference evidence="1" key="1">
    <citation type="journal article" date="2014" name="Front. Microbiol.">
        <title>High frequency of phylogenetically diverse reductive dehalogenase-homologous genes in deep subseafloor sedimentary metagenomes.</title>
        <authorList>
            <person name="Kawai M."/>
            <person name="Futagami T."/>
            <person name="Toyoda A."/>
            <person name="Takaki Y."/>
            <person name="Nishi S."/>
            <person name="Hori S."/>
            <person name="Arai W."/>
            <person name="Tsubouchi T."/>
            <person name="Morono Y."/>
            <person name="Uchiyama I."/>
            <person name="Ito T."/>
            <person name="Fujiyama A."/>
            <person name="Inagaki F."/>
            <person name="Takami H."/>
        </authorList>
    </citation>
    <scope>NUCLEOTIDE SEQUENCE</scope>
    <source>
        <strain evidence="1">Expedition CK06-06</strain>
    </source>
</reference>
<sequence>MLDRQKSKQEQIRYLTKEISRHRYLYYNEQPEISDAKYDSLEDELRELDSENPILFKIGVDSSDIFTKRNHIIPMMSQDKVTHPQEFIKWVKKRNYKAFL</sequence>
<feature type="non-terminal residue" evidence="1">
    <location>
        <position position="100"/>
    </location>
</feature>
<organism evidence="1">
    <name type="scientific">marine sediment metagenome</name>
    <dbReference type="NCBI Taxonomy" id="412755"/>
    <lineage>
        <taxon>unclassified sequences</taxon>
        <taxon>metagenomes</taxon>
        <taxon>ecological metagenomes</taxon>
    </lineage>
</organism>
<dbReference type="AlphaFoldDB" id="X1C255"/>
<accession>X1C255</accession>
<dbReference type="Gene3D" id="1.10.287.610">
    <property type="entry name" value="Helix hairpin bin"/>
    <property type="match status" value="1"/>
</dbReference>
<name>X1C255_9ZZZZ</name>
<dbReference type="EMBL" id="BART01028190">
    <property type="protein sequence ID" value="GAH02201.1"/>
    <property type="molecule type" value="Genomic_DNA"/>
</dbReference>
<evidence type="ECO:0000313" key="1">
    <source>
        <dbReference type="EMBL" id="GAH02201.1"/>
    </source>
</evidence>
<comment type="caution">
    <text evidence="1">The sequence shown here is derived from an EMBL/GenBank/DDBJ whole genome shotgun (WGS) entry which is preliminary data.</text>
</comment>
<dbReference type="SUPFAM" id="SSF56091">
    <property type="entry name" value="DNA ligase/mRNA capping enzyme, catalytic domain"/>
    <property type="match status" value="1"/>
</dbReference>
<proteinExistence type="predicted"/>